<comment type="caution">
    <text evidence="5">The sequence shown here is derived from an EMBL/GenBank/DDBJ whole genome shotgun (WGS) entry which is preliminary data.</text>
</comment>
<keyword evidence="2 5" id="KW-0032">Aminotransferase</keyword>
<reference evidence="5 6" key="2">
    <citation type="journal article" date="2015" name="Syst. Appl. Microbiol.">
        <title>Nitrincola nitratireducens sp. nov. isolated from a haloalkaline crater lake.</title>
        <authorList>
            <person name="Singh A."/>
            <person name="Vaidya B."/>
            <person name="Tanuku N.R."/>
            <person name="Pinnaka A.K."/>
        </authorList>
    </citation>
    <scope>NUCLEOTIDE SEQUENCE [LARGE SCALE GENOMIC DNA]</scope>
    <source>
        <strain evidence="5 6">AK23</strain>
    </source>
</reference>
<dbReference type="InterPro" id="IPR005814">
    <property type="entry name" value="Aminotrans_3"/>
</dbReference>
<dbReference type="InterPro" id="IPR050103">
    <property type="entry name" value="Class-III_PLP-dep_AT"/>
</dbReference>
<dbReference type="PANTHER" id="PTHR11986">
    <property type="entry name" value="AMINOTRANSFERASE CLASS III"/>
    <property type="match status" value="1"/>
</dbReference>
<dbReference type="GO" id="GO:0042802">
    <property type="term" value="F:identical protein binding"/>
    <property type="evidence" value="ECO:0007669"/>
    <property type="project" value="TreeGrafter"/>
</dbReference>
<dbReference type="Gene3D" id="3.90.1150.10">
    <property type="entry name" value="Aspartate Aminotransferase, domain 1"/>
    <property type="match status" value="1"/>
</dbReference>
<dbReference type="InterPro" id="IPR015422">
    <property type="entry name" value="PyrdxlP-dep_Trfase_small"/>
</dbReference>
<gene>
    <name evidence="5" type="primary">gabT_3</name>
    <name evidence="5" type="ORF">D791_00711</name>
</gene>
<comment type="cofactor">
    <cofactor evidence="1">
        <name>pyridoxal 5'-phosphate</name>
        <dbReference type="ChEBI" id="CHEBI:597326"/>
    </cofactor>
</comment>
<keyword evidence="6" id="KW-1185">Reference proteome</keyword>
<dbReference type="Proteomes" id="UP000019464">
    <property type="component" value="Unassembled WGS sequence"/>
</dbReference>
<evidence type="ECO:0000313" key="5">
    <source>
        <dbReference type="EMBL" id="EXJ12466.1"/>
    </source>
</evidence>
<reference evidence="6" key="1">
    <citation type="submission" date="2012-11" db="EMBL/GenBank/DDBJ databases">
        <authorList>
            <person name="Singh A."/>
            <person name="Pinnaka A.K."/>
            <person name="Vaidya B."/>
        </authorList>
    </citation>
    <scope>NUCLEOTIDE SEQUENCE [LARGE SCALE GENOMIC DNA]</scope>
    <source>
        <strain evidence="6">AK23</strain>
    </source>
</reference>
<evidence type="ECO:0000256" key="1">
    <source>
        <dbReference type="ARBA" id="ARBA00001933"/>
    </source>
</evidence>
<dbReference type="PANTHER" id="PTHR11986:SF79">
    <property type="entry name" value="ACETYLORNITHINE AMINOTRANSFERASE, MITOCHONDRIAL"/>
    <property type="match status" value="1"/>
</dbReference>
<sequence>MDLACVSQSLGIIHPICIERGRNAEVWDQQGTRYIDFIGGIGVLNLGHGHPEIVNAVINQATRLIHSAFNAVPHQGYMDVCRQLADFVPVTYSLTCMLTNSGAEATENALKIARAATGRQAVIAFDDGFHGRTLAALSSMEK</sequence>
<evidence type="ECO:0000256" key="3">
    <source>
        <dbReference type="ARBA" id="ARBA00022679"/>
    </source>
</evidence>
<dbReference type="EC" id="2.6.1.19" evidence="5"/>
<organism evidence="5 6">
    <name type="scientific">Nitrincola nitratireducens</name>
    <dbReference type="NCBI Taxonomy" id="1229521"/>
    <lineage>
        <taxon>Bacteria</taxon>
        <taxon>Pseudomonadati</taxon>
        <taxon>Pseudomonadota</taxon>
        <taxon>Gammaproteobacteria</taxon>
        <taxon>Oceanospirillales</taxon>
        <taxon>Oceanospirillaceae</taxon>
        <taxon>Nitrincola</taxon>
    </lineage>
</organism>
<keyword evidence="3 5" id="KW-0808">Transferase</keyword>
<name>W9V6D3_9GAMM</name>
<dbReference type="SUPFAM" id="SSF53383">
    <property type="entry name" value="PLP-dependent transferases"/>
    <property type="match status" value="1"/>
</dbReference>
<dbReference type="GO" id="GO:0030170">
    <property type="term" value="F:pyridoxal phosphate binding"/>
    <property type="evidence" value="ECO:0007669"/>
    <property type="project" value="InterPro"/>
</dbReference>
<dbReference type="PATRIC" id="fig|1229521.3.peg.727"/>
<dbReference type="InterPro" id="IPR015424">
    <property type="entry name" value="PyrdxlP-dep_Trfase"/>
</dbReference>
<evidence type="ECO:0000256" key="2">
    <source>
        <dbReference type="ARBA" id="ARBA00022576"/>
    </source>
</evidence>
<evidence type="ECO:0000313" key="6">
    <source>
        <dbReference type="Proteomes" id="UP000019464"/>
    </source>
</evidence>
<dbReference type="Pfam" id="PF00202">
    <property type="entry name" value="Aminotran_3"/>
    <property type="match status" value="1"/>
</dbReference>
<dbReference type="EMBL" id="AONB01000002">
    <property type="protein sequence ID" value="EXJ12466.1"/>
    <property type="molecule type" value="Genomic_DNA"/>
</dbReference>
<dbReference type="STRING" id="1229521.D791_00711"/>
<keyword evidence="4" id="KW-0663">Pyridoxal phosphate</keyword>
<proteinExistence type="predicted"/>
<dbReference type="Gene3D" id="3.40.640.10">
    <property type="entry name" value="Type I PLP-dependent aspartate aminotransferase-like (Major domain)"/>
    <property type="match status" value="1"/>
</dbReference>
<accession>W9V6D3</accession>
<protein>
    <submittedName>
        <fullName evidence="5">4-aminobutyrate aminotransferase GabT</fullName>
        <ecNumber evidence="5">2.6.1.19</ecNumber>
    </submittedName>
</protein>
<dbReference type="AlphaFoldDB" id="W9V6D3"/>
<dbReference type="InterPro" id="IPR015421">
    <property type="entry name" value="PyrdxlP-dep_Trfase_major"/>
</dbReference>
<dbReference type="GO" id="GO:0034386">
    <property type="term" value="F:4-aminobutyrate:2-oxoglutarate transaminase activity"/>
    <property type="evidence" value="ECO:0007669"/>
    <property type="project" value="UniProtKB-EC"/>
</dbReference>
<evidence type="ECO:0000256" key="4">
    <source>
        <dbReference type="ARBA" id="ARBA00022898"/>
    </source>
</evidence>